<dbReference type="PANTHER" id="PTHR43861">
    <property type="entry name" value="TRANS-ACONITATE 2-METHYLTRANSFERASE-RELATED"/>
    <property type="match status" value="1"/>
</dbReference>
<dbReference type="CDD" id="cd02440">
    <property type="entry name" value="AdoMet_MTases"/>
    <property type="match status" value="1"/>
</dbReference>
<dbReference type="GO" id="GO:0032259">
    <property type="term" value="P:methylation"/>
    <property type="evidence" value="ECO:0007669"/>
    <property type="project" value="UniProtKB-KW"/>
</dbReference>
<organism evidence="4 5">
    <name type="scientific">Anaerotalea alkaliphila</name>
    <dbReference type="NCBI Taxonomy" id="2662126"/>
    <lineage>
        <taxon>Bacteria</taxon>
        <taxon>Bacillati</taxon>
        <taxon>Bacillota</taxon>
        <taxon>Clostridia</taxon>
        <taxon>Eubacteriales</taxon>
        <taxon>Anaerotalea</taxon>
    </lineage>
</organism>
<dbReference type="Gene3D" id="3.40.50.150">
    <property type="entry name" value="Vaccinia Virus protein VP39"/>
    <property type="match status" value="1"/>
</dbReference>
<dbReference type="PANTHER" id="PTHR43861:SF1">
    <property type="entry name" value="TRANS-ACONITATE 2-METHYLTRANSFERASE"/>
    <property type="match status" value="1"/>
</dbReference>
<protein>
    <submittedName>
        <fullName evidence="4">Class I SAM-dependent methyltransferase</fullName>
    </submittedName>
</protein>
<evidence type="ECO:0000256" key="2">
    <source>
        <dbReference type="ARBA" id="ARBA00022679"/>
    </source>
</evidence>
<name>A0A7X5HWR7_9FIRM</name>
<dbReference type="GO" id="GO:0008168">
    <property type="term" value="F:methyltransferase activity"/>
    <property type="evidence" value="ECO:0007669"/>
    <property type="project" value="UniProtKB-KW"/>
</dbReference>
<sequence>MDRTLQYYEVNKERFAQDTAEADMGEIREAFLSLLPREARILDFGCGTGRDARFFKDKGHPVVAMDASAGMCALASGRLGQPVLQKRFQELREKEAYQGVWACASLLHLPRTELTEVLARVRDALADQGILYMSFKYGEFEGIRDGRYFLDLKESALDEVLGETGGLTLQRVWTSTDVRPGREREFWLNVLAKKEKKEMDLC</sequence>
<feature type="domain" description="Methyltransferase" evidence="3">
    <location>
        <begin position="41"/>
        <end position="129"/>
    </location>
</feature>
<evidence type="ECO:0000256" key="1">
    <source>
        <dbReference type="ARBA" id="ARBA00022603"/>
    </source>
</evidence>
<comment type="caution">
    <text evidence="4">The sequence shown here is derived from an EMBL/GenBank/DDBJ whole genome shotgun (WGS) entry which is preliminary data.</text>
</comment>
<accession>A0A7X5HWR7</accession>
<dbReference type="InterPro" id="IPR041698">
    <property type="entry name" value="Methyltransf_25"/>
</dbReference>
<keyword evidence="1 4" id="KW-0489">Methyltransferase</keyword>
<dbReference type="Proteomes" id="UP000461585">
    <property type="component" value="Unassembled WGS sequence"/>
</dbReference>
<proteinExistence type="predicted"/>
<gene>
    <name evidence="4" type="ORF">GXN74_09795</name>
</gene>
<keyword evidence="2 4" id="KW-0808">Transferase</keyword>
<dbReference type="SUPFAM" id="SSF53335">
    <property type="entry name" value="S-adenosyl-L-methionine-dependent methyltransferases"/>
    <property type="match status" value="1"/>
</dbReference>
<keyword evidence="5" id="KW-1185">Reference proteome</keyword>
<dbReference type="RefSeq" id="WP_162370754.1">
    <property type="nucleotide sequence ID" value="NZ_JAAEEH010000026.1"/>
</dbReference>
<evidence type="ECO:0000313" key="5">
    <source>
        <dbReference type="Proteomes" id="UP000461585"/>
    </source>
</evidence>
<dbReference type="InterPro" id="IPR029063">
    <property type="entry name" value="SAM-dependent_MTases_sf"/>
</dbReference>
<evidence type="ECO:0000259" key="3">
    <source>
        <dbReference type="Pfam" id="PF13649"/>
    </source>
</evidence>
<dbReference type="AlphaFoldDB" id="A0A7X5HWR7"/>
<reference evidence="4 5" key="1">
    <citation type="submission" date="2020-01" db="EMBL/GenBank/DDBJ databases">
        <title>Anaeroalcalibacter tamaniensis gen. nov., sp. nov., moderately halophilic strictly anaerobic fermenter bacterium from mud volcano of Taman peninsula.</title>
        <authorList>
            <person name="Frolova A."/>
            <person name="Merkel A.Y."/>
            <person name="Slobodkin A.I."/>
        </authorList>
    </citation>
    <scope>NUCLEOTIDE SEQUENCE [LARGE SCALE GENOMIC DNA]</scope>
    <source>
        <strain evidence="4 5">F-3ap</strain>
    </source>
</reference>
<dbReference type="Pfam" id="PF13649">
    <property type="entry name" value="Methyltransf_25"/>
    <property type="match status" value="1"/>
</dbReference>
<dbReference type="EMBL" id="JAAEEH010000026">
    <property type="protein sequence ID" value="NDL68031.1"/>
    <property type="molecule type" value="Genomic_DNA"/>
</dbReference>
<evidence type="ECO:0000313" key="4">
    <source>
        <dbReference type="EMBL" id="NDL68031.1"/>
    </source>
</evidence>